<dbReference type="InterPro" id="IPR050322">
    <property type="entry name" value="Fe-S_cluster_asmbl/transfer"/>
</dbReference>
<keyword evidence="3" id="KW-0004">4Fe-4S</keyword>
<protein>
    <submittedName>
        <fullName evidence="5">Iron-sulfur cluster protein ISCA</fullName>
    </submittedName>
</protein>
<keyword evidence="3" id="KW-0408">Iron</keyword>
<dbReference type="PANTHER" id="PTHR10072">
    <property type="entry name" value="IRON-SULFUR CLUSTER ASSEMBLY PROTEIN"/>
    <property type="match status" value="1"/>
</dbReference>
<dbReference type="InterPro" id="IPR016092">
    <property type="entry name" value="ATAP"/>
</dbReference>
<dbReference type="PANTHER" id="PTHR10072:SF41">
    <property type="entry name" value="IRON-SULFUR CLUSTER ASSEMBLY 1 HOMOLOG, MITOCHONDRIAL"/>
    <property type="match status" value="1"/>
</dbReference>
<evidence type="ECO:0000313" key="6">
    <source>
        <dbReference type="Proteomes" id="UP000823046"/>
    </source>
</evidence>
<comment type="caution">
    <text evidence="5">The sequence shown here is derived from an EMBL/GenBank/DDBJ whole genome shotgun (WGS) entry which is preliminary data.</text>
</comment>
<sequence>MQRLYKVFSTAVYFGNNGGFFRHMEELPFSASIAYCTSFPYVSCHPSNFIAPRFKALQASVIEMQKIESTFRLSHLLHPLESTILSPSEWKVEPLAKRFVPLSQKGVKTDHLSYGTHLSCFSKTPTLMALSENSGSFPYLSNNFLHVQQFPASSLSEISNTQENTNASLNITGLEKNLDKQTWKRTKRLSNISTNIISLTDNAVKRIREILDQRGIQRSSPSPELASELSSAQKLLKEVHDERTALPISETKGKQRVITDGVRISLKRQGCNGLSYKMTYADESPLHELDEVIEDKGVTLVIDYKAVMYLVGTQMDFVETEISREFVFHNPNKKTECGCGKSFSV</sequence>
<dbReference type="InterPro" id="IPR017870">
    <property type="entry name" value="FeS_cluster_insertion_CS"/>
</dbReference>
<dbReference type="Proteomes" id="UP000823046">
    <property type="component" value="Unassembled WGS sequence"/>
</dbReference>
<reference evidence="5 6" key="1">
    <citation type="journal article" date="2020" name="bioRxiv">
        <title>Metabolic contributions of an alphaproteobacterial endosymbiont in the apicomplexan Cardiosporidium cionae.</title>
        <authorList>
            <person name="Hunter E.S."/>
            <person name="Paight C.J."/>
            <person name="Lane C.E."/>
        </authorList>
    </citation>
    <scope>NUCLEOTIDE SEQUENCE [LARGE SCALE GENOMIC DNA]</scope>
    <source>
        <strain evidence="5">ESH_2018</strain>
    </source>
</reference>
<evidence type="ECO:0000256" key="2">
    <source>
        <dbReference type="ARBA" id="ARBA00006718"/>
    </source>
</evidence>
<comment type="pathway">
    <text evidence="1">Cofactor biosynthesis; iron-sulfur cluster biosynthesis.</text>
</comment>
<dbReference type="Gene3D" id="2.60.300.12">
    <property type="entry name" value="HesB-like domain"/>
    <property type="match status" value="1"/>
</dbReference>
<dbReference type="PROSITE" id="PS01152">
    <property type="entry name" value="HESB"/>
    <property type="match status" value="1"/>
</dbReference>
<dbReference type="SUPFAM" id="SSF89360">
    <property type="entry name" value="HesB-like domain"/>
    <property type="match status" value="1"/>
</dbReference>
<keyword evidence="6" id="KW-1185">Reference proteome</keyword>
<proteinExistence type="inferred from homology"/>
<dbReference type="Pfam" id="PF01521">
    <property type="entry name" value="Fe-S_biosyn"/>
    <property type="match status" value="1"/>
</dbReference>
<name>A0ABQ7J5V3_9APIC</name>
<accession>A0ABQ7J5V3</accession>
<dbReference type="InterPro" id="IPR035903">
    <property type="entry name" value="HesB-like_dom_sf"/>
</dbReference>
<organism evidence="5 6">
    <name type="scientific">Cardiosporidium cionae</name>
    <dbReference type="NCBI Taxonomy" id="476202"/>
    <lineage>
        <taxon>Eukaryota</taxon>
        <taxon>Sar</taxon>
        <taxon>Alveolata</taxon>
        <taxon>Apicomplexa</taxon>
        <taxon>Aconoidasida</taxon>
        <taxon>Nephromycida</taxon>
        <taxon>Cardiosporidium</taxon>
    </lineage>
</organism>
<keyword evidence="3" id="KW-0479">Metal-binding</keyword>
<keyword evidence="3" id="KW-0411">Iron-sulfur</keyword>
<gene>
    <name evidence="5" type="primary">ISCA</name>
    <name evidence="5" type="ORF">IE077_004302</name>
</gene>
<dbReference type="NCBIfam" id="TIGR00049">
    <property type="entry name" value="iron-sulfur cluster assembly accessory protein"/>
    <property type="match status" value="1"/>
</dbReference>
<dbReference type="EMBL" id="JADAQX010000986">
    <property type="protein sequence ID" value="KAF8819070.1"/>
    <property type="molecule type" value="Genomic_DNA"/>
</dbReference>
<comment type="similarity">
    <text evidence="2">Belongs to the HesB/IscA family.</text>
</comment>
<evidence type="ECO:0000256" key="1">
    <source>
        <dbReference type="ARBA" id="ARBA00005151"/>
    </source>
</evidence>
<evidence type="ECO:0000313" key="5">
    <source>
        <dbReference type="EMBL" id="KAF8819070.1"/>
    </source>
</evidence>
<evidence type="ECO:0000256" key="3">
    <source>
        <dbReference type="ARBA" id="ARBA00022485"/>
    </source>
</evidence>
<dbReference type="InterPro" id="IPR000361">
    <property type="entry name" value="ATAP_core_dom"/>
</dbReference>
<evidence type="ECO:0000259" key="4">
    <source>
        <dbReference type="Pfam" id="PF01521"/>
    </source>
</evidence>
<feature type="domain" description="Core" evidence="4">
    <location>
        <begin position="258"/>
        <end position="341"/>
    </location>
</feature>